<organism evidence="2 3">
    <name type="scientific">Actinomadura gamaensis</name>
    <dbReference type="NCBI Taxonomy" id="1763541"/>
    <lineage>
        <taxon>Bacteria</taxon>
        <taxon>Bacillati</taxon>
        <taxon>Actinomycetota</taxon>
        <taxon>Actinomycetes</taxon>
        <taxon>Streptosporangiales</taxon>
        <taxon>Thermomonosporaceae</taxon>
        <taxon>Actinomadura</taxon>
    </lineage>
</organism>
<sequence>MTEQQIGELAARTDLGAHRAAYPSIADAQARHANRVGIAAIVLLVLCLLSLATGYPALVAILGVPFLMCLYAYFRYSQMAGRNRDARLDLFERGLTTAFGGQFRAVRYDSTSVLQDIVRYTRYGQTTRITYAYTLTDVGGEQVTLRGGFANPEQWGPAIQQAVTDAQLPQAVARLQAGQRLEFGPLWLTPDEVGSGTKSVPWHQVDEVKVSNGLVSLRVTGKWLSLSTTSVSRIPNFFVFIAVANYLRTNSQTRR</sequence>
<accession>A0ABV9TYY0</accession>
<evidence type="ECO:0000313" key="2">
    <source>
        <dbReference type="EMBL" id="MFC4908741.1"/>
    </source>
</evidence>
<name>A0ABV9TYY0_9ACTN</name>
<keyword evidence="3" id="KW-1185">Reference proteome</keyword>
<feature type="transmembrane region" description="Helical" evidence="1">
    <location>
        <begin position="33"/>
        <end position="51"/>
    </location>
</feature>
<gene>
    <name evidence="2" type="ORF">ACFPCY_15545</name>
</gene>
<dbReference type="InterPro" id="IPR046492">
    <property type="entry name" value="DUF6585"/>
</dbReference>
<feature type="transmembrane region" description="Helical" evidence="1">
    <location>
        <begin position="57"/>
        <end position="74"/>
    </location>
</feature>
<keyword evidence="1" id="KW-0812">Transmembrane</keyword>
<comment type="caution">
    <text evidence="2">The sequence shown here is derived from an EMBL/GenBank/DDBJ whole genome shotgun (WGS) entry which is preliminary data.</text>
</comment>
<dbReference type="EMBL" id="JBHSIT010000004">
    <property type="protein sequence ID" value="MFC4908741.1"/>
    <property type="molecule type" value="Genomic_DNA"/>
</dbReference>
<evidence type="ECO:0000256" key="1">
    <source>
        <dbReference type="SAM" id="Phobius"/>
    </source>
</evidence>
<dbReference type="Pfam" id="PF20226">
    <property type="entry name" value="DUF6585"/>
    <property type="match status" value="1"/>
</dbReference>
<proteinExistence type="predicted"/>
<reference evidence="3" key="1">
    <citation type="journal article" date="2019" name="Int. J. Syst. Evol. Microbiol.">
        <title>The Global Catalogue of Microorganisms (GCM) 10K type strain sequencing project: providing services to taxonomists for standard genome sequencing and annotation.</title>
        <authorList>
            <consortium name="The Broad Institute Genomics Platform"/>
            <consortium name="The Broad Institute Genome Sequencing Center for Infectious Disease"/>
            <person name="Wu L."/>
            <person name="Ma J."/>
        </authorList>
    </citation>
    <scope>NUCLEOTIDE SEQUENCE [LARGE SCALE GENOMIC DNA]</scope>
    <source>
        <strain evidence="3">KLKA75</strain>
    </source>
</reference>
<evidence type="ECO:0000313" key="3">
    <source>
        <dbReference type="Proteomes" id="UP001595872"/>
    </source>
</evidence>
<dbReference type="RefSeq" id="WP_378255658.1">
    <property type="nucleotide sequence ID" value="NZ_JBHSIT010000004.1"/>
</dbReference>
<dbReference type="Proteomes" id="UP001595872">
    <property type="component" value="Unassembled WGS sequence"/>
</dbReference>
<keyword evidence="1" id="KW-1133">Transmembrane helix</keyword>
<keyword evidence="1" id="KW-0472">Membrane</keyword>
<protein>
    <submittedName>
        <fullName evidence="2">DUF6585 family protein</fullName>
    </submittedName>
</protein>